<dbReference type="AlphaFoldDB" id="A0A225WWR0"/>
<evidence type="ECO:0000256" key="1">
    <source>
        <dbReference type="SAM" id="MobiDB-lite"/>
    </source>
</evidence>
<feature type="region of interest" description="Disordered" evidence="1">
    <location>
        <begin position="26"/>
        <end position="84"/>
    </location>
</feature>
<accession>A0A225WWR0</accession>
<gene>
    <name evidence="2" type="ORF">PHMEG_0003151</name>
</gene>
<reference evidence="3" key="1">
    <citation type="submission" date="2017-03" db="EMBL/GenBank/DDBJ databases">
        <title>Phytopthora megakarya and P. palmivora, two closely related causual agents of cacao black pod achieved similar genome size and gene model numbers by different mechanisms.</title>
        <authorList>
            <person name="Ali S."/>
            <person name="Shao J."/>
            <person name="Larry D.J."/>
            <person name="Kronmiller B."/>
            <person name="Shen D."/>
            <person name="Strem M.D."/>
            <person name="Melnick R.L."/>
            <person name="Guiltinan M.J."/>
            <person name="Tyler B.M."/>
            <person name="Meinhardt L.W."/>
            <person name="Bailey B.A."/>
        </authorList>
    </citation>
    <scope>NUCLEOTIDE SEQUENCE [LARGE SCALE GENOMIC DNA]</scope>
    <source>
        <strain evidence="3">zdho120</strain>
    </source>
</reference>
<dbReference type="Proteomes" id="UP000198211">
    <property type="component" value="Unassembled WGS sequence"/>
</dbReference>
<protein>
    <submittedName>
        <fullName evidence="2">Uncharacterized protein</fullName>
    </submittedName>
</protein>
<proteinExistence type="predicted"/>
<keyword evidence="3" id="KW-1185">Reference proteome</keyword>
<feature type="compositionally biased region" description="Polar residues" evidence="1">
    <location>
        <begin position="45"/>
        <end position="58"/>
    </location>
</feature>
<dbReference type="EMBL" id="NBNE01000156">
    <property type="protein sequence ID" value="OWZ22184.1"/>
    <property type="molecule type" value="Genomic_DNA"/>
</dbReference>
<evidence type="ECO:0000313" key="2">
    <source>
        <dbReference type="EMBL" id="OWZ22184.1"/>
    </source>
</evidence>
<sequence length="84" mass="9491">MKSQLFKSMDGLEYVLEQQEEEWEDEKSERFVYQGTKLQGGQPPSGATQNQVSRTGSGDESESDERRVIFEDEALESPTTQEAA</sequence>
<name>A0A225WWR0_9STRA</name>
<comment type="caution">
    <text evidence="2">The sequence shown here is derived from an EMBL/GenBank/DDBJ whole genome shotgun (WGS) entry which is preliminary data.</text>
</comment>
<evidence type="ECO:0000313" key="3">
    <source>
        <dbReference type="Proteomes" id="UP000198211"/>
    </source>
</evidence>
<organism evidence="2 3">
    <name type="scientific">Phytophthora megakarya</name>
    <dbReference type="NCBI Taxonomy" id="4795"/>
    <lineage>
        <taxon>Eukaryota</taxon>
        <taxon>Sar</taxon>
        <taxon>Stramenopiles</taxon>
        <taxon>Oomycota</taxon>
        <taxon>Peronosporomycetes</taxon>
        <taxon>Peronosporales</taxon>
        <taxon>Peronosporaceae</taxon>
        <taxon>Phytophthora</taxon>
    </lineage>
</organism>